<reference evidence="3 4" key="1">
    <citation type="submission" date="2017-07" db="EMBL/GenBank/DDBJ databases">
        <title>Leptospira spp. isolated from tropical soils.</title>
        <authorList>
            <person name="Thibeaux R."/>
            <person name="Iraola G."/>
            <person name="Ferres I."/>
            <person name="Bierque E."/>
            <person name="Girault D."/>
            <person name="Soupe-Gilbert M.-E."/>
            <person name="Picardeau M."/>
            <person name="Goarant C."/>
        </authorList>
    </citation>
    <scope>NUCLEOTIDE SEQUENCE [LARGE SCALE GENOMIC DNA]</scope>
    <source>
        <strain evidence="2 4">FH1-B-B1</strain>
        <strain evidence="1 3">FH1-B-C1</strain>
    </source>
</reference>
<organism evidence="2 4">
    <name type="scientific">Leptospira perolatii</name>
    <dbReference type="NCBI Taxonomy" id="2023191"/>
    <lineage>
        <taxon>Bacteria</taxon>
        <taxon>Pseudomonadati</taxon>
        <taxon>Spirochaetota</taxon>
        <taxon>Spirochaetia</taxon>
        <taxon>Leptospirales</taxon>
        <taxon>Leptospiraceae</taxon>
        <taxon>Leptospira</taxon>
    </lineage>
</organism>
<dbReference type="PANTHER" id="PTHR43657:SF1">
    <property type="entry name" value="ALTERED INHERITANCE OF MITOCHONDRIA PROTEIN 24, MITOCHONDRIAL"/>
    <property type="match status" value="1"/>
</dbReference>
<dbReference type="NCBIfam" id="TIGR00266">
    <property type="entry name" value="TIGR00266 family protein"/>
    <property type="match status" value="1"/>
</dbReference>
<dbReference type="Pfam" id="PF01987">
    <property type="entry name" value="AIM24"/>
    <property type="match status" value="1"/>
</dbReference>
<dbReference type="EMBL" id="NPDY01000005">
    <property type="protein sequence ID" value="PJZ70157.1"/>
    <property type="molecule type" value="Genomic_DNA"/>
</dbReference>
<accession>A0A2M9ZMP9</accession>
<comment type="caution">
    <text evidence="2">The sequence shown here is derived from an EMBL/GenBank/DDBJ whole genome shotgun (WGS) entry which is preliminary data.</text>
</comment>
<protein>
    <submittedName>
        <fullName evidence="2">TIGR00266 family protein</fullName>
    </submittedName>
</protein>
<evidence type="ECO:0000313" key="3">
    <source>
        <dbReference type="Proteomes" id="UP000231962"/>
    </source>
</evidence>
<keyword evidence="3" id="KW-1185">Reference proteome</keyword>
<gene>
    <name evidence="1" type="ORF">CH360_08045</name>
    <name evidence="2" type="ORF">CH373_10300</name>
</gene>
<dbReference type="InterPro" id="IPR002838">
    <property type="entry name" value="AIM24"/>
</dbReference>
<dbReference type="EMBL" id="NPDZ01000005">
    <property type="protein sequence ID" value="PJZ73346.1"/>
    <property type="molecule type" value="Genomic_DNA"/>
</dbReference>
<dbReference type="SUPFAM" id="SSF51219">
    <property type="entry name" value="TRAP-like"/>
    <property type="match status" value="1"/>
</dbReference>
<dbReference type="Proteomes" id="UP000231962">
    <property type="component" value="Unassembled WGS sequence"/>
</dbReference>
<dbReference type="RefSeq" id="WP_100713494.1">
    <property type="nucleotide sequence ID" value="NZ_NPDY01000005.1"/>
</dbReference>
<evidence type="ECO:0000313" key="4">
    <source>
        <dbReference type="Proteomes" id="UP000231990"/>
    </source>
</evidence>
<evidence type="ECO:0000313" key="1">
    <source>
        <dbReference type="EMBL" id="PJZ70157.1"/>
    </source>
</evidence>
<dbReference type="Proteomes" id="UP000231990">
    <property type="component" value="Unassembled WGS sequence"/>
</dbReference>
<dbReference type="AlphaFoldDB" id="A0A2M9ZMP9"/>
<dbReference type="InterPro" id="IPR036983">
    <property type="entry name" value="AIM24_sf"/>
</dbReference>
<dbReference type="InterPro" id="IPR016031">
    <property type="entry name" value="Trp_RNA-bd_attenuator-like_dom"/>
</dbReference>
<dbReference type="OrthoDB" id="9779518at2"/>
<dbReference type="Gene3D" id="3.60.160.10">
    <property type="entry name" value="Mitochondrial biogenesis AIM24"/>
    <property type="match status" value="1"/>
</dbReference>
<proteinExistence type="predicted"/>
<evidence type="ECO:0000313" key="2">
    <source>
        <dbReference type="EMBL" id="PJZ73346.1"/>
    </source>
</evidence>
<name>A0A2M9ZMP9_9LEPT</name>
<sequence>MNHEILCKPDFPIVKISLGSGESIRAESGAMVAMSPTVKMETKAQGGIFASAKRALFSGESFFQNTFFTEGGAGELYLTSATQGDLEYRKMKGEELILSRGAYVAGSTDLVIDSKWGGFKGFFSGEGLFFLKVSGSGDLFFSSFGAIHTVEVDGTYIVDTGHIVGFESSLTYHLDRVGGLKSLFLSGEGLVAKFSGKGKLYVQSRNQNSFIFWADSWRRVEKSRSFTSNFTSD</sequence>
<dbReference type="PANTHER" id="PTHR43657">
    <property type="entry name" value="TRYPTOPHAN RNA-BINDING ATTENUATOR PROTEIN-LIKE PROTEIN"/>
    <property type="match status" value="1"/>
</dbReference>